<dbReference type="EMBL" id="FNDJ01000025">
    <property type="protein sequence ID" value="SDL36900.1"/>
    <property type="molecule type" value="Genomic_DNA"/>
</dbReference>
<dbReference type="InterPro" id="IPR009057">
    <property type="entry name" value="Homeodomain-like_sf"/>
</dbReference>
<sequence length="74" mass="8257">MAIRLLAAEGMRGLTHRAVDRAADLPDGSTPYYVRTRQALLERFPRLRPAVPAGEVPTRSDMTIYGVHRLPAAW</sequence>
<dbReference type="Gene3D" id="1.10.357.10">
    <property type="entry name" value="Tetracycline Repressor, domain 2"/>
    <property type="match status" value="1"/>
</dbReference>
<organism evidence="1 2">
    <name type="scientific">Nonomuraea jiangxiensis</name>
    <dbReference type="NCBI Taxonomy" id="633440"/>
    <lineage>
        <taxon>Bacteria</taxon>
        <taxon>Bacillati</taxon>
        <taxon>Actinomycetota</taxon>
        <taxon>Actinomycetes</taxon>
        <taxon>Streptosporangiales</taxon>
        <taxon>Streptosporangiaceae</taxon>
        <taxon>Nonomuraea</taxon>
    </lineage>
</organism>
<dbReference type="AlphaFoldDB" id="A0A1G9JH34"/>
<dbReference type="STRING" id="633440.SAMN05421869_12541"/>
<dbReference type="Proteomes" id="UP000199202">
    <property type="component" value="Unassembled WGS sequence"/>
</dbReference>
<evidence type="ECO:0008006" key="3">
    <source>
        <dbReference type="Google" id="ProtNLM"/>
    </source>
</evidence>
<reference evidence="1 2" key="1">
    <citation type="submission" date="2016-10" db="EMBL/GenBank/DDBJ databases">
        <authorList>
            <person name="de Groot N.N."/>
        </authorList>
    </citation>
    <scope>NUCLEOTIDE SEQUENCE [LARGE SCALE GENOMIC DNA]</scope>
    <source>
        <strain evidence="1 2">CGMCC 4.6533</strain>
    </source>
</reference>
<evidence type="ECO:0000313" key="2">
    <source>
        <dbReference type="Proteomes" id="UP000199202"/>
    </source>
</evidence>
<proteinExistence type="predicted"/>
<accession>A0A1G9JH34</accession>
<evidence type="ECO:0000313" key="1">
    <source>
        <dbReference type="EMBL" id="SDL36900.1"/>
    </source>
</evidence>
<name>A0A1G9JH34_9ACTN</name>
<protein>
    <recommendedName>
        <fullName evidence="3">TetR family transcriptional regulator</fullName>
    </recommendedName>
</protein>
<gene>
    <name evidence="1" type="ORF">SAMN05421869_12541</name>
</gene>
<keyword evidence="2" id="KW-1185">Reference proteome</keyword>
<dbReference type="SUPFAM" id="SSF46689">
    <property type="entry name" value="Homeodomain-like"/>
    <property type="match status" value="1"/>
</dbReference>